<dbReference type="CDD" id="cd03424">
    <property type="entry name" value="NUDIX_ADPRase_Nudt5_UGPPase_Nudt14"/>
    <property type="match status" value="1"/>
</dbReference>
<dbReference type="AlphaFoldDB" id="A0A7W7WPQ9"/>
<organism evidence="4 5">
    <name type="scientific">Micromonospora polyrhachis</name>
    <dbReference type="NCBI Taxonomy" id="1282883"/>
    <lineage>
        <taxon>Bacteria</taxon>
        <taxon>Bacillati</taxon>
        <taxon>Actinomycetota</taxon>
        <taxon>Actinomycetes</taxon>
        <taxon>Micromonosporales</taxon>
        <taxon>Micromonosporaceae</taxon>
        <taxon>Micromonospora</taxon>
    </lineage>
</organism>
<evidence type="ECO:0000256" key="1">
    <source>
        <dbReference type="ARBA" id="ARBA00001946"/>
    </source>
</evidence>
<dbReference type="GO" id="GO:0006753">
    <property type="term" value="P:nucleoside phosphate metabolic process"/>
    <property type="evidence" value="ECO:0007669"/>
    <property type="project" value="TreeGrafter"/>
</dbReference>
<dbReference type="PROSITE" id="PS51462">
    <property type="entry name" value="NUDIX"/>
    <property type="match status" value="1"/>
</dbReference>
<name>A0A7W7WPQ9_9ACTN</name>
<dbReference type="InterPro" id="IPR000086">
    <property type="entry name" value="NUDIX_hydrolase_dom"/>
</dbReference>
<evidence type="ECO:0000313" key="4">
    <source>
        <dbReference type="EMBL" id="MBB4958969.1"/>
    </source>
</evidence>
<dbReference type="InterPro" id="IPR015797">
    <property type="entry name" value="NUDIX_hydrolase-like_dom_sf"/>
</dbReference>
<keyword evidence="2" id="KW-0378">Hydrolase</keyword>
<dbReference type="PANTHER" id="PTHR11839">
    <property type="entry name" value="UDP/ADP-SUGAR PYROPHOSPHATASE"/>
    <property type="match status" value="1"/>
</dbReference>
<dbReference type="RefSeq" id="WP_184534979.1">
    <property type="nucleotide sequence ID" value="NZ_JACHJW010000001.1"/>
</dbReference>
<gene>
    <name evidence="4" type="ORF">FHR38_002702</name>
</gene>
<reference evidence="4 5" key="1">
    <citation type="submission" date="2020-08" db="EMBL/GenBank/DDBJ databases">
        <title>Sequencing the genomes of 1000 actinobacteria strains.</title>
        <authorList>
            <person name="Klenk H.-P."/>
        </authorList>
    </citation>
    <scope>NUCLEOTIDE SEQUENCE [LARGE SCALE GENOMIC DNA]</scope>
    <source>
        <strain evidence="4 5">DSM 45886</strain>
    </source>
</reference>
<dbReference type="Proteomes" id="UP000578819">
    <property type="component" value="Unassembled WGS sequence"/>
</dbReference>
<evidence type="ECO:0000256" key="2">
    <source>
        <dbReference type="ARBA" id="ARBA00022801"/>
    </source>
</evidence>
<feature type="domain" description="Nudix hydrolase" evidence="3">
    <location>
        <begin position="46"/>
        <end position="188"/>
    </location>
</feature>
<keyword evidence="5" id="KW-1185">Reference proteome</keyword>
<protein>
    <submittedName>
        <fullName evidence="4">8-oxo-dGTP pyrophosphatase MutT (NUDIX family)</fullName>
    </submittedName>
</protein>
<dbReference type="EMBL" id="JACHJW010000001">
    <property type="protein sequence ID" value="MBB4958969.1"/>
    <property type="molecule type" value="Genomic_DNA"/>
</dbReference>
<proteinExistence type="predicted"/>
<evidence type="ECO:0000313" key="5">
    <source>
        <dbReference type="Proteomes" id="UP000578819"/>
    </source>
</evidence>
<accession>A0A7W7WPQ9</accession>
<dbReference type="GO" id="GO:0019693">
    <property type="term" value="P:ribose phosphate metabolic process"/>
    <property type="evidence" value="ECO:0007669"/>
    <property type="project" value="TreeGrafter"/>
</dbReference>
<comment type="cofactor">
    <cofactor evidence="1">
        <name>Mg(2+)</name>
        <dbReference type="ChEBI" id="CHEBI:18420"/>
    </cofactor>
</comment>
<dbReference type="Pfam" id="PF00293">
    <property type="entry name" value="NUDIX"/>
    <property type="match status" value="1"/>
</dbReference>
<dbReference type="SUPFAM" id="SSF55811">
    <property type="entry name" value="Nudix"/>
    <property type="match status" value="1"/>
</dbReference>
<dbReference type="GO" id="GO:0016787">
    <property type="term" value="F:hydrolase activity"/>
    <property type="evidence" value="ECO:0007669"/>
    <property type="project" value="UniProtKB-KW"/>
</dbReference>
<dbReference type="GO" id="GO:0005829">
    <property type="term" value="C:cytosol"/>
    <property type="evidence" value="ECO:0007669"/>
    <property type="project" value="TreeGrafter"/>
</dbReference>
<sequence>MTTTTISPMRILGQPERLATVGNTSLDRVRAQLPTYQEPWECGLVRRPVAAAVLPVDYEAGEYLLVRQPRIGALGAPTLEAAAGVLDCPGDDPRETAARELAEEMGLTAKVWTTVAAGAYVSPGYSDERMWAFLTSGLRTTPARPVDGYITTVHLPLSGLAGHIARYRQSPEADLKTLTLLYALQLTL</sequence>
<comment type="caution">
    <text evidence="4">The sequence shown here is derived from an EMBL/GenBank/DDBJ whole genome shotgun (WGS) entry which is preliminary data.</text>
</comment>
<dbReference type="PANTHER" id="PTHR11839:SF18">
    <property type="entry name" value="NUDIX HYDROLASE DOMAIN-CONTAINING PROTEIN"/>
    <property type="match status" value="1"/>
</dbReference>
<evidence type="ECO:0000259" key="3">
    <source>
        <dbReference type="PROSITE" id="PS51462"/>
    </source>
</evidence>
<dbReference type="Gene3D" id="3.90.79.10">
    <property type="entry name" value="Nucleoside Triphosphate Pyrophosphohydrolase"/>
    <property type="match status" value="1"/>
</dbReference>